<feature type="transmembrane region" description="Helical" evidence="7">
    <location>
        <begin position="12"/>
        <end position="34"/>
    </location>
</feature>
<gene>
    <name evidence="9" type="ORF">DP065_02040</name>
</gene>
<keyword evidence="4 7" id="KW-0812">Transmembrane</keyword>
<evidence type="ECO:0000256" key="6">
    <source>
        <dbReference type="ARBA" id="ARBA00023136"/>
    </source>
</evidence>
<evidence type="ECO:0000256" key="3">
    <source>
        <dbReference type="ARBA" id="ARBA00022475"/>
    </source>
</evidence>
<dbReference type="RefSeq" id="WP_033178650.1">
    <property type="nucleotide sequence ID" value="NZ_CP030140.1"/>
</dbReference>
<evidence type="ECO:0000256" key="5">
    <source>
        <dbReference type="ARBA" id="ARBA00022989"/>
    </source>
</evidence>
<feature type="transmembrane region" description="Helical" evidence="7">
    <location>
        <begin position="270"/>
        <end position="296"/>
    </location>
</feature>
<keyword evidence="5 7" id="KW-1133">Transmembrane helix</keyword>
<dbReference type="EMBL" id="CP030140">
    <property type="protein sequence ID" value="AWX69525.1"/>
    <property type="molecule type" value="Genomic_DNA"/>
</dbReference>
<keyword evidence="6 7" id="KW-0472">Membrane</keyword>
<dbReference type="Pfam" id="PF00528">
    <property type="entry name" value="BPD_transp_1"/>
    <property type="match status" value="1"/>
</dbReference>
<evidence type="ECO:0000256" key="4">
    <source>
        <dbReference type="ARBA" id="ARBA00022692"/>
    </source>
</evidence>
<accession>A0A2Z4NDP5</accession>
<dbReference type="AlphaFoldDB" id="A0A2Z4NDP5"/>
<evidence type="ECO:0000259" key="8">
    <source>
        <dbReference type="PROSITE" id="PS50928"/>
    </source>
</evidence>
<keyword evidence="2 7" id="KW-0813">Transport</keyword>
<dbReference type="PROSITE" id="PS50928">
    <property type="entry name" value="ABC_TM1"/>
    <property type="match status" value="1"/>
</dbReference>
<evidence type="ECO:0000313" key="9">
    <source>
        <dbReference type="EMBL" id="AWX69525.1"/>
    </source>
</evidence>
<comment type="subcellular location">
    <subcellularLocation>
        <location evidence="1 7">Cell membrane</location>
        <topology evidence="1 7">Multi-pass membrane protein</topology>
    </subcellularLocation>
</comment>
<sequence length="320" mass="37044">MKETVKHYFIRIISYIAIFLVAITFIFFAINILLQKQIDKTFAVASQIDKNLFSRFGLYLENLFTGNFGQIYASEIKHSSSIASLYFFHFKWTILFTLLTFILSLIIGNLLGVYSAFKYNKTSDLLINICISFFASVPLIIIAILSLSISFNVGYPSQFIYDAPLNIISLFVPILITSFSTISLFFLKARKTTKEVLSSNYYHFALSLGFSFKKTFWKIIFKQLLISELQVFVPFYLLLISSSIAIERIFSIPGQSIFISYAFLNAEINLVMFFFVVNLSILLISKFIFALILDYLNPEQKNLTMNNFWFSFKTPKRRFK</sequence>
<organism evidence="9 10">
    <name type="scientific">[Mycoplasma] anseris</name>
    <dbReference type="NCBI Taxonomy" id="92400"/>
    <lineage>
        <taxon>Bacteria</taxon>
        <taxon>Bacillati</taxon>
        <taxon>Mycoplasmatota</taxon>
        <taxon>Mycoplasmoidales</taxon>
        <taxon>Metamycoplasmataceae</taxon>
        <taxon>Metamycoplasma</taxon>
    </lineage>
</organism>
<feature type="transmembrane region" description="Helical" evidence="7">
    <location>
        <begin position="231"/>
        <end position="250"/>
    </location>
</feature>
<comment type="similarity">
    <text evidence="7">Belongs to the binding-protein-dependent transport system permease family.</text>
</comment>
<feature type="transmembrane region" description="Helical" evidence="7">
    <location>
        <begin position="167"/>
        <end position="187"/>
    </location>
</feature>
<keyword evidence="10" id="KW-1185">Reference proteome</keyword>
<evidence type="ECO:0000256" key="2">
    <source>
        <dbReference type="ARBA" id="ARBA00022448"/>
    </source>
</evidence>
<feature type="transmembrane region" description="Helical" evidence="7">
    <location>
        <begin position="125"/>
        <end position="147"/>
    </location>
</feature>
<dbReference type="Proteomes" id="UP000250218">
    <property type="component" value="Chromosome"/>
</dbReference>
<name>A0A2Z4NDP5_9BACT</name>
<dbReference type="KEGG" id="mane:DP065_02040"/>
<protein>
    <submittedName>
        <fullName evidence="9">ABC transporter permease</fullName>
    </submittedName>
</protein>
<dbReference type="Gene3D" id="1.10.3720.10">
    <property type="entry name" value="MetI-like"/>
    <property type="match status" value="1"/>
</dbReference>
<dbReference type="InterPro" id="IPR035906">
    <property type="entry name" value="MetI-like_sf"/>
</dbReference>
<dbReference type="PANTHER" id="PTHR30465:SF0">
    <property type="entry name" value="OLIGOPEPTIDE TRANSPORT SYSTEM PERMEASE PROTEIN APPB"/>
    <property type="match status" value="1"/>
</dbReference>
<dbReference type="CDD" id="cd06261">
    <property type="entry name" value="TM_PBP2"/>
    <property type="match status" value="1"/>
</dbReference>
<keyword evidence="3" id="KW-1003">Cell membrane</keyword>
<dbReference type="GO" id="GO:0005886">
    <property type="term" value="C:plasma membrane"/>
    <property type="evidence" value="ECO:0007669"/>
    <property type="project" value="UniProtKB-SubCell"/>
</dbReference>
<reference evidence="10" key="1">
    <citation type="submission" date="2018-06" db="EMBL/GenBank/DDBJ databases">
        <title>Complete genome sequences of Mycoplasma anatis, M. anseris and M. cloacale type strains.</title>
        <authorList>
            <person name="Grozner D."/>
            <person name="Forro B."/>
            <person name="Sulyok K.M."/>
            <person name="Marton S."/>
            <person name="Kreizinger Z."/>
            <person name="Banyai K."/>
            <person name="Gyuranecz M."/>
        </authorList>
    </citation>
    <scope>NUCLEOTIDE SEQUENCE [LARGE SCALE GENOMIC DNA]</scope>
    <source>
        <strain evidence="10">ATCC 49234</strain>
    </source>
</reference>
<proteinExistence type="inferred from homology"/>
<evidence type="ECO:0000256" key="7">
    <source>
        <dbReference type="RuleBase" id="RU363032"/>
    </source>
</evidence>
<feature type="transmembrane region" description="Helical" evidence="7">
    <location>
        <begin position="92"/>
        <end position="113"/>
    </location>
</feature>
<dbReference type="GO" id="GO:0055085">
    <property type="term" value="P:transmembrane transport"/>
    <property type="evidence" value="ECO:0007669"/>
    <property type="project" value="InterPro"/>
</dbReference>
<dbReference type="SUPFAM" id="SSF161098">
    <property type="entry name" value="MetI-like"/>
    <property type="match status" value="1"/>
</dbReference>
<dbReference type="PANTHER" id="PTHR30465">
    <property type="entry name" value="INNER MEMBRANE ABC TRANSPORTER"/>
    <property type="match status" value="1"/>
</dbReference>
<dbReference type="InterPro" id="IPR000515">
    <property type="entry name" value="MetI-like"/>
</dbReference>
<feature type="domain" description="ABC transmembrane type-1" evidence="8">
    <location>
        <begin position="90"/>
        <end position="293"/>
    </location>
</feature>
<evidence type="ECO:0000256" key="1">
    <source>
        <dbReference type="ARBA" id="ARBA00004651"/>
    </source>
</evidence>
<evidence type="ECO:0000313" key="10">
    <source>
        <dbReference type="Proteomes" id="UP000250218"/>
    </source>
</evidence>